<dbReference type="RefSeq" id="WP_073122333.1">
    <property type="nucleotide sequence ID" value="NZ_FRAA01000003.1"/>
</dbReference>
<evidence type="ECO:0000259" key="8">
    <source>
        <dbReference type="Pfam" id="PF14322"/>
    </source>
</evidence>
<sequence>MKNIKYTVIACLSMLVLGTYSCGTLDEEPVGLLAPEAVYKTPQDVANGVSGGYSLLAHENFMGRKISLSLILRGDMVTIGDMTTSSARIEVDQMAMSANSGMVGSFWPMGYQILAAVNYAIEGGEGLDAPEDQINPVIAEGRFLRAYVHYNFVRLFGEIPYIDFAFSDADLAYTLPQSAESDVYEGIIEDLEYAKQWLPDVPTMRSRPGKGTAAGFLASVHLTRGDWSDAYDEAKYVIDNSGKFMYNLEADYAALYDPSLPNASNEVMFEVNFVGNDAAGNPGSLGGANAATDYLASVTGPRGDERFSTGEGWSVAVPALNVFEDWDAQDYRRAVSFDTLLIYQGVSTPYTSWENIARNVSRPHIAKYFRASGEAGTLSGNNGRDSDVDFPVMRYAEVLLIAAEALNEMNSGANAEAEGYINEIRMRARRELDGDVSNDSAVPANVATGMSVDAFRDEVLEERRLELAFEGGRWYDIQRRQLGAEVFGATGREPQSFNPAKDYLFPKYQADVDRNPNLDQNDNY</sequence>
<evidence type="ECO:0000256" key="4">
    <source>
        <dbReference type="ARBA" id="ARBA00023136"/>
    </source>
</evidence>
<dbReference type="InterPro" id="IPR033985">
    <property type="entry name" value="SusD-like_N"/>
</dbReference>
<name>A0A1M6QDB9_REIAG</name>
<feature type="domain" description="SusD-like N-terminal" evidence="8">
    <location>
        <begin position="92"/>
        <end position="222"/>
    </location>
</feature>
<accession>A0A1M6QDB9</accession>
<evidence type="ECO:0000259" key="7">
    <source>
        <dbReference type="Pfam" id="PF07980"/>
    </source>
</evidence>
<feature type="chain" id="PRO_5009920307" evidence="6">
    <location>
        <begin position="22"/>
        <end position="524"/>
    </location>
</feature>
<feature type="signal peptide" evidence="6">
    <location>
        <begin position="1"/>
        <end position="21"/>
    </location>
</feature>
<evidence type="ECO:0000313" key="9">
    <source>
        <dbReference type="EMBL" id="SHK18186.1"/>
    </source>
</evidence>
<comment type="similarity">
    <text evidence="2">Belongs to the SusD family.</text>
</comment>
<protein>
    <submittedName>
        <fullName evidence="9">Starch-binding associating with outer membrane</fullName>
    </submittedName>
</protein>
<dbReference type="PROSITE" id="PS51257">
    <property type="entry name" value="PROKAR_LIPOPROTEIN"/>
    <property type="match status" value="1"/>
</dbReference>
<dbReference type="InterPro" id="IPR011990">
    <property type="entry name" value="TPR-like_helical_dom_sf"/>
</dbReference>
<evidence type="ECO:0000256" key="2">
    <source>
        <dbReference type="ARBA" id="ARBA00006275"/>
    </source>
</evidence>
<dbReference type="Proteomes" id="UP000184474">
    <property type="component" value="Unassembled WGS sequence"/>
</dbReference>
<comment type="subcellular location">
    <subcellularLocation>
        <location evidence="1">Cell outer membrane</location>
    </subcellularLocation>
</comment>
<reference evidence="10" key="1">
    <citation type="submission" date="2016-11" db="EMBL/GenBank/DDBJ databases">
        <authorList>
            <person name="Varghese N."/>
            <person name="Submissions S."/>
        </authorList>
    </citation>
    <scope>NUCLEOTIDE SEQUENCE [LARGE SCALE GENOMIC DNA]</scope>
    <source>
        <strain evidence="10">DSM 26134</strain>
    </source>
</reference>
<evidence type="ECO:0000256" key="1">
    <source>
        <dbReference type="ARBA" id="ARBA00004442"/>
    </source>
</evidence>
<evidence type="ECO:0000256" key="3">
    <source>
        <dbReference type="ARBA" id="ARBA00022729"/>
    </source>
</evidence>
<gene>
    <name evidence="9" type="ORF">SAMN04488028_103279</name>
</gene>
<dbReference type="InterPro" id="IPR012944">
    <property type="entry name" value="SusD_RagB_dom"/>
</dbReference>
<evidence type="ECO:0000256" key="5">
    <source>
        <dbReference type="ARBA" id="ARBA00023237"/>
    </source>
</evidence>
<feature type="domain" description="RagB/SusD" evidence="7">
    <location>
        <begin position="355"/>
        <end position="524"/>
    </location>
</feature>
<dbReference type="SUPFAM" id="SSF48452">
    <property type="entry name" value="TPR-like"/>
    <property type="match status" value="1"/>
</dbReference>
<dbReference type="Pfam" id="PF14322">
    <property type="entry name" value="SusD-like_3"/>
    <property type="match status" value="1"/>
</dbReference>
<proteinExistence type="inferred from homology"/>
<dbReference type="GO" id="GO:0009279">
    <property type="term" value="C:cell outer membrane"/>
    <property type="evidence" value="ECO:0007669"/>
    <property type="project" value="UniProtKB-SubCell"/>
</dbReference>
<organism evidence="9 10">
    <name type="scientific">Reichenbachiella agariperforans</name>
    <dbReference type="NCBI Taxonomy" id="156994"/>
    <lineage>
        <taxon>Bacteria</taxon>
        <taxon>Pseudomonadati</taxon>
        <taxon>Bacteroidota</taxon>
        <taxon>Cytophagia</taxon>
        <taxon>Cytophagales</taxon>
        <taxon>Reichenbachiellaceae</taxon>
        <taxon>Reichenbachiella</taxon>
    </lineage>
</organism>
<keyword evidence="3 6" id="KW-0732">Signal</keyword>
<dbReference type="STRING" id="156994.SAMN04488028_103279"/>
<dbReference type="AlphaFoldDB" id="A0A1M6QDB9"/>
<evidence type="ECO:0000256" key="6">
    <source>
        <dbReference type="SAM" id="SignalP"/>
    </source>
</evidence>
<keyword evidence="4" id="KW-0472">Membrane</keyword>
<dbReference type="Gene3D" id="1.25.40.390">
    <property type="match status" value="1"/>
</dbReference>
<dbReference type="Pfam" id="PF07980">
    <property type="entry name" value="SusD_RagB"/>
    <property type="match status" value="1"/>
</dbReference>
<keyword evidence="10" id="KW-1185">Reference proteome</keyword>
<keyword evidence="5" id="KW-0998">Cell outer membrane</keyword>
<evidence type="ECO:0000313" key="10">
    <source>
        <dbReference type="Proteomes" id="UP000184474"/>
    </source>
</evidence>
<dbReference type="EMBL" id="FRAA01000003">
    <property type="protein sequence ID" value="SHK18186.1"/>
    <property type="molecule type" value="Genomic_DNA"/>
</dbReference>